<protein>
    <submittedName>
        <fullName evidence="1">Uncharacterized protein</fullName>
    </submittedName>
</protein>
<dbReference type="AlphaFoldDB" id="A0A563VLU2"/>
<keyword evidence="2" id="KW-1185">Reference proteome</keyword>
<organism evidence="1 2">
    <name type="scientific">Hyella patelloides LEGE 07179</name>
    <dbReference type="NCBI Taxonomy" id="945734"/>
    <lineage>
        <taxon>Bacteria</taxon>
        <taxon>Bacillati</taxon>
        <taxon>Cyanobacteriota</taxon>
        <taxon>Cyanophyceae</taxon>
        <taxon>Pleurocapsales</taxon>
        <taxon>Hyellaceae</taxon>
        <taxon>Hyella</taxon>
    </lineage>
</organism>
<evidence type="ECO:0000313" key="2">
    <source>
        <dbReference type="Proteomes" id="UP000320055"/>
    </source>
</evidence>
<reference evidence="1 2" key="1">
    <citation type="submission" date="2019-01" db="EMBL/GenBank/DDBJ databases">
        <authorList>
            <person name="Brito A."/>
        </authorList>
    </citation>
    <scope>NUCLEOTIDE SEQUENCE [LARGE SCALE GENOMIC DNA]</scope>
    <source>
        <strain evidence="1">1</strain>
    </source>
</reference>
<name>A0A563VLU2_9CYAN</name>
<proteinExistence type="predicted"/>
<dbReference type="Proteomes" id="UP000320055">
    <property type="component" value="Unassembled WGS sequence"/>
</dbReference>
<sequence>MSISFFMFNLIYSSTLMSLDIDTYQLLTNIENLKNINLKIMQ</sequence>
<accession>A0A563VLU2</accession>
<dbReference type="EMBL" id="CAACVJ010000048">
    <property type="protein sequence ID" value="VEP12303.1"/>
    <property type="molecule type" value="Genomic_DNA"/>
</dbReference>
<evidence type="ECO:0000313" key="1">
    <source>
        <dbReference type="EMBL" id="VEP12303.1"/>
    </source>
</evidence>
<gene>
    <name evidence="1" type="ORF">H1P_1410018</name>
</gene>